<dbReference type="PANTHER" id="PTHR48041:SF139">
    <property type="entry name" value="PROTEIN SCARLET"/>
    <property type="match status" value="1"/>
</dbReference>
<evidence type="ECO:0000313" key="11">
    <source>
        <dbReference type="Proteomes" id="UP000187209"/>
    </source>
</evidence>
<dbReference type="InterPro" id="IPR043926">
    <property type="entry name" value="ABCG_dom"/>
</dbReference>
<dbReference type="Pfam" id="PF01061">
    <property type="entry name" value="ABC2_membrane"/>
    <property type="match status" value="1"/>
</dbReference>
<feature type="transmembrane region" description="Helical" evidence="8">
    <location>
        <begin position="361"/>
        <end position="380"/>
    </location>
</feature>
<dbReference type="GO" id="GO:0005524">
    <property type="term" value="F:ATP binding"/>
    <property type="evidence" value="ECO:0007669"/>
    <property type="project" value="UniProtKB-KW"/>
</dbReference>
<evidence type="ECO:0000256" key="7">
    <source>
        <dbReference type="ARBA" id="ARBA00023136"/>
    </source>
</evidence>
<dbReference type="Gene3D" id="3.40.50.300">
    <property type="entry name" value="P-loop containing nucleotide triphosphate hydrolases"/>
    <property type="match status" value="1"/>
</dbReference>
<evidence type="ECO:0000259" key="9">
    <source>
        <dbReference type="PROSITE" id="PS50893"/>
    </source>
</evidence>
<keyword evidence="6 8" id="KW-1133">Transmembrane helix</keyword>
<feature type="transmembrane region" description="Helical" evidence="8">
    <location>
        <begin position="401"/>
        <end position="428"/>
    </location>
</feature>
<dbReference type="GO" id="GO:0140359">
    <property type="term" value="F:ABC-type transporter activity"/>
    <property type="evidence" value="ECO:0007669"/>
    <property type="project" value="InterPro"/>
</dbReference>
<evidence type="ECO:0000256" key="6">
    <source>
        <dbReference type="ARBA" id="ARBA00022989"/>
    </source>
</evidence>
<dbReference type="GO" id="GO:0016887">
    <property type="term" value="F:ATP hydrolysis activity"/>
    <property type="evidence" value="ECO:0007669"/>
    <property type="project" value="InterPro"/>
</dbReference>
<feature type="transmembrane region" description="Helical" evidence="8">
    <location>
        <begin position="440"/>
        <end position="462"/>
    </location>
</feature>
<feature type="transmembrane region" description="Helical" evidence="8">
    <location>
        <begin position="469"/>
        <end position="492"/>
    </location>
</feature>
<feature type="transmembrane region" description="Helical" evidence="8">
    <location>
        <begin position="330"/>
        <end position="349"/>
    </location>
</feature>
<proteinExistence type="predicted"/>
<evidence type="ECO:0000256" key="1">
    <source>
        <dbReference type="ARBA" id="ARBA00004141"/>
    </source>
</evidence>
<evidence type="ECO:0000256" key="4">
    <source>
        <dbReference type="ARBA" id="ARBA00022741"/>
    </source>
</evidence>
<keyword evidence="3 8" id="KW-0812">Transmembrane</keyword>
<sequence length="568" mass="64158">MAEIIEEENFSAVISWEGITVNTIPRGQAKSRTILSNSYGCVKPGEFLAVMGPSGAGKTTLLNCLSNRRQKNLKIESGLIYLNRIPITSVEYSSMIGFVPQDDILFTSMTPREILSFAALMAINIDKHHLHKLVDQTIKDLGLSSCADTLVGGPFSRGLSGGEKKRTSVGIELISNPCVLFLDEPTTGLDSFIALSIIQLIGNIAKTHKRTIIATIHQPSSQIFQCFDRLLLLSQGQTVYMGKAQKAIPFFDDLGYLLPKNYNPADHFLAVISENTFKFPEYVQNYSVIDEKPSKPHVVEKPSFFKALRLLTWRVYLDMLRNPLNLAGKVFKVLLYSFMCSIVFWKLGYDQQGVYDRESCIFVLMCTFSIEAHLSVLQTFQMQKLVFLREVAQERYSALAYYLSFNFILVPIEMLWDVMFILGVYFFLDLNSKAESFIKFTISAIISGMLGSGWGMMISIVSSSLEASAVWSMITLVPMWLCSGFLVNYTHIPDWFFLKWLSPYYFAFQAGIRAELEDLSGAKDYGTEALKNLNLPNDFNEAIILSCVLVILFRIANYLGLRFLYKFH</sequence>
<dbReference type="Pfam" id="PF00005">
    <property type="entry name" value="ABC_tran"/>
    <property type="match status" value="1"/>
</dbReference>
<dbReference type="GO" id="GO:0016020">
    <property type="term" value="C:membrane"/>
    <property type="evidence" value="ECO:0007669"/>
    <property type="project" value="UniProtKB-SubCell"/>
</dbReference>
<dbReference type="AlphaFoldDB" id="A0A1R2C1H1"/>
<dbReference type="InterPro" id="IPR027417">
    <property type="entry name" value="P-loop_NTPase"/>
</dbReference>
<reference evidence="10 11" key="1">
    <citation type="submission" date="2016-11" db="EMBL/GenBank/DDBJ databases">
        <title>The macronuclear genome of Stentor coeruleus: a giant cell with tiny introns.</title>
        <authorList>
            <person name="Slabodnick M."/>
            <person name="Ruby J.G."/>
            <person name="Reiff S.B."/>
            <person name="Swart E.C."/>
            <person name="Gosai S."/>
            <person name="Prabakaran S."/>
            <person name="Witkowska E."/>
            <person name="Larue G.E."/>
            <person name="Fisher S."/>
            <person name="Freeman R.M."/>
            <person name="Gunawardena J."/>
            <person name="Chu W."/>
            <person name="Stover N.A."/>
            <person name="Gregory B.D."/>
            <person name="Nowacki M."/>
            <person name="Derisi J."/>
            <person name="Roy S.W."/>
            <person name="Marshall W.F."/>
            <person name="Sood P."/>
        </authorList>
    </citation>
    <scope>NUCLEOTIDE SEQUENCE [LARGE SCALE GENOMIC DNA]</scope>
    <source>
        <strain evidence="10">WM001</strain>
    </source>
</reference>
<feature type="transmembrane region" description="Helical" evidence="8">
    <location>
        <begin position="542"/>
        <end position="565"/>
    </location>
</feature>
<name>A0A1R2C1H1_9CILI</name>
<evidence type="ECO:0000313" key="10">
    <source>
        <dbReference type="EMBL" id="OMJ82837.1"/>
    </source>
</evidence>
<keyword evidence="7 8" id="KW-0472">Membrane</keyword>
<evidence type="ECO:0000256" key="2">
    <source>
        <dbReference type="ARBA" id="ARBA00022448"/>
    </source>
</evidence>
<dbReference type="EMBL" id="MPUH01000325">
    <property type="protein sequence ID" value="OMJ82837.1"/>
    <property type="molecule type" value="Genomic_DNA"/>
</dbReference>
<dbReference type="CDD" id="cd03213">
    <property type="entry name" value="ABCG_EPDR"/>
    <property type="match status" value="1"/>
</dbReference>
<dbReference type="Proteomes" id="UP000187209">
    <property type="component" value="Unassembled WGS sequence"/>
</dbReference>
<keyword evidence="11" id="KW-1185">Reference proteome</keyword>
<organism evidence="10 11">
    <name type="scientific">Stentor coeruleus</name>
    <dbReference type="NCBI Taxonomy" id="5963"/>
    <lineage>
        <taxon>Eukaryota</taxon>
        <taxon>Sar</taxon>
        <taxon>Alveolata</taxon>
        <taxon>Ciliophora</taxon>
        <taxon>Postciliodesmatophora</taxon>
        <taxon>Heterotrichea</taxon>
        <taxon>Heterotrichida</taxon>
        <taxon>Stentoridae</taxon>
        <taxon>Stentor</taxon>
    </lineage>
</organism>
<evidence type="ECO:0000256" key="3">
    <source>
        <dbReference type="ARBA" id="ARBA00022692"/>
    </source>
</evidence>
<dbReference type="InterPro" id="IPR003439">
    <property type="entry name" value="ABC_transporter-like_ATP-bd"/>
</dbReference>
<evidence type="ECO:0000256" key="5">
    <source>
        <dbReference type="ARBA" id="ARBA00022840"/>
    </source>
</evidence>
<dbReference type="InterPro" id="IPR013525">
    <property type="entry name" value="ABC2_TM"/>
</dbReference>
<dbReference type="SMART" id="SM00382">
    <property type="entry name" value="AAA"/>
    <property type="match status" value="1"/>
</dbReference>
<dbReference type="OrthoDB" id="184675at2759"/>
<dbReference type="PANTHER" id="PTHR48041">
    <property type="entry name" value="ABC TRANSPORTER G FAMILY MEMBER 28"/>
    <property type="match status" value="1"/>
</dbReference>
<dbReference type="InterPro" id="IPR003593">
    <property type="entry name" value="AAA+_ATPase"/>
</dbReference>
<comment type="subcellular location">
    <subcellularLocation>
        <location evidence="1">Membrane</location>
        <topology evidence="1">Multi-pass membrane protein</topology>
    </subcellularLocation>
</comment>
<dbReference type="InterPro" id="IPR050352">
    <property type="entry name" value="ABCG_transporters"/>
</dbReference>
<gene>
    <name evidence="10" type="ORF">SteCoe_16370</name>
</gene>
<dbReference type="SUPFAM" id="SSF52540">
    <property type="entry name" value="P-loop containing nucleoside triphosphate hydrolases"/>
    <property type="match status" value="1"/>
</dbReference>
<comment type="caution">
    <text evidence="10">The sequence shown here is derived from an EMBL/GenBank/DDBJ whole genome shotgun (WGS) entry which is preliminary data.</text>
</comment>
<dbReference type="PROSITE" id="PS50893">
    <property type="entry name" value="ABC_TRANSPORTER_2"/>
    <property type="match status" value="1"/>
</dbReference>
<dbReference type="Pfam" id="PF19055">
    <property type="entry name" value="ABC2_membrane_7"/>
    <property type="match status" value="1"/>
</dbReference>
<keyword evidence="2" id="KW-0813">Transport</keyword>
<feature type="domain" description="ABC transporter" evidence="9">
    <location>
        <begin position="19"/>
        <end position="260"/>
    </location>
</feature>
<keyword evidence="5" id="KW-0067">ATP-binding</keyword>
<protein>
    <recommendedName>
        <fullName evidence="9">ABC transporter domain-containing protein</fullName>
    </recommendedName>
</protein>
<accession>A0A1R2C1H1</accession>
<evidence type="ECO:0000256" key="8">
    <source>
        <dbReference type="SAM" id="Phobius"/>
    </source>
</evidence>
<keyword evidence="4" id="KW-0547">Nucleotide-binding</keyword>